<name>A0ABU2JQH8_9ACTN</name>
<gene>
    <name evidence="1" type="ORF">RM844_13175</name>
</gene>
<evidence type="ECO:0000313" key="2">
    <source>
        <dbReference type="Proteomes" id="UP001183410"/>
    </source>
</evidence>
<keyword evidence="2" id="KW-1185">Reference proteome</keyword>
<sequence length="225" mass="25015">MCAPRVPRPRSAGQRQTSVWFAPLPHQTRPRAVEQPAANAGSLLPPWAVRRLRAECTPPGRRATETPLLRLDVRDNGLGVRESTYLRASCDHAIRRGAPLVLSQVTPELARDLVDRVRESHLALAGFFHRTYRLLHDSTGTLVVACRQQHAASAELIDSCPVLIASARSVGFFYRRHIVVAHTTARPTELEPTDDTPVDEPAANARRHRTIHTDLLVFTPRLSTT</sequence>
<comment type="caution">
    <text evidence="1">The sequence shown here is derived from an EMBL/GenBank/DDBJ whole genome shotgun (WGS) entry which is preliminary data.</text>
</comment>
<evidence type="ECO:0000313" key="1">
    <source>
        <dbReference type="EMBL" id="MDT0267237.1"/>
    </source>
</evidence>
<organism evidence="1 2">
    <name type="scientific">Streptomyces chisholmiae</name>
    <dbReference type="NCBI Taxonomy" id="3075540"/>
    <lineage>
        <taxon>Bacteria</taxon>
        <taxon>Bacillati</taxon>
        <taxon>Actinomycetota</taxon>
        <taxon>Actinomycetes</taxon>
        <taxon>Kitasatosporales</taxon>
        <taxon>Streptomycetaceae</taxon>
        <taxon>Streptomyces</taxon>
    </lineage>
</organism>
<dbReference type="Proteomes" id="UP001183410">
    <property type="component" value="Unassembled WGS sequence"/>
</dbReference>
<dbReference type="RefSeq" id="WP_311667297.1">
    <property type="nucleotide sequence ID" value="NZ_JAVREO010000007.1"/>
</dbReference>
<dbReference type="EMBL" id="JAVREO010000007">
    <property type="protein sequence ID" value="MDT0267237.1"/>
    <property type="molecule type" value="Genomic_DNA"/>
</dbReference>
<accession>A0ABU2JQH8</accession>
<proteinExistence type="predicted"/>
<reference evidence="2" key="1">
    <citation type="submission" date="2023-07" db="EMBL/GenBank/DDBJ databases">
        <title>30 novel species of actinomycetes from the DSMZ collection.</title>
        <authorList>
            <person name="Nouioui I."/>
        </authorList>
    </citation>
    <scope>NUCLEOTIDE SEQUENCE [LARGE SCALE GENOMIC DNA]</scope>
    <source>
        <strain evidence="2">DSM 44915</strain>
    </source>
</reference>
<protein>
    <submittedName>
        <fullName evidence="1">Uncharacterized protein</fullName>
    </submittedName>
</protein>